<dbReference type="GO" id="GO:0005634">
    <property type="term" value="C:nucleus"/>
    <property type="evidence" value="ECO:0007669"/>
    <property type="project" value="UniProtKB-ARBA"/>
</dbReference>
<organism evidence="2 3">
    <name type="scientific">Nosema granulosis</name>
    <dbReference type="NCBI Taxonomy" id="83296"/>
    <lineage>
        <taxon>Eukaryota</taxon>
        <taxon>Fungi</taxon>
        <taxon>Fungi incertae sedis</taxon>
        <taxon>Microsporidia</taxon>
        <taxon>Nosematidae</taxon>
        <taxon>Nosema</taxon>
    </lineage>
</organism>
<dbReference type="PANTHER" id="PTHR37984:SF5">
    <property type="entry name" value="PROTEIN NYNRIN-LIKE"/>
    <property type="match status" value="1"/>
</dbReference>
<accession>A0A9P6GXG3</accession>
<dbReference type="OrthoDB" id="5976044at2759"/>
<proteinExistence type="predicted"/>
<comment type="caution">
    <text evidence="2">The sequence shown here is derived from an EMBL/GenBank/DDBJ whole genome shotgun (WGS) entry which is preliminary data.</text>
</comment>
<evidence type="ECO:0000313" key="3">
    <source>
        <dbReference type="Proteomes" id="UP000740883"/>
    </source>
</evidence>
<dbReference type="InterPro" id="IPR012337">
    <property type="entry name" value="RNaseH-like_sf"/>
</dbReference>
<dbReference type="InterPro" id="IPR036397">
    <property type="entry name" value="RNaseH_sf"/>
</dbReference>
<dbReference type="AlphaFoldDB" id="A0A9P6GXG3"/>
<dbReference type="GO" id="GO:0003676">
    <property type="term" value="F:nucleic acid binding"/>
    <property type="evidence" value="ECO:0007669"/>
    <property type="project" value="InterPro"/>
</dbReference>
<gene>
    <name evidence="2" type="ORF">NGRA_2013</name>
</gene>
<dbReference type="EMBL" id="SBJO01000170">
    <property type="protein sequence ID" value="KAF9762435.1"/>
    <property type="molecule type" value="Genomic_DNA"/>
</dbReference>
<reference evidence="2 3" key="1">
    <citation type="journal article" date="2020" name="Genome Biol. Evol.">
        <title>Comparative genomics of strictly vertically transmitted, feminizing microsporidia endosymbionts of amphipod crustaceans.</title>
        <authorList>
            <person name="Cormier A."/>
            <person name="Chebbi M.A."/>
            <person name="Giraud I."/>
            <person name="Wattier R."/>
            <person name="Teixeira M."/>
            <person name="Gilbert C."/>
            <person name="Rigaud T."/>
            <person name="Cordaux R."/>
        </authorList>
    </citation>
    <scope>NUCLEOTIDE SEQUENCE [LARGE SCALE GENOMIC DNA]</scope>
    <source>
        <strain evidence="2 3">Ou3-Ou53</strain>
    </source>
</reference>
<dbReference type="PROSITE" id="PS50994">
    <property type="entry name" value="INTEGRASE"/>
    <property type="match status" value="1"/>
</dbReference>
<keyword evidence="3" id="KW-1185">Reference proteome</keyword>
<protein>
    <recommendedName>
        <fullName evidence="1">Integrase catalytic domain-containing protein</fullName>
    </recommendedName>
</protein>
<evidence type="ECO:0000259" key="1">
    <source>
        <dbReference type="PROSITE" id="PS50994"/>
    </source>
</evidence>
<dbReference type="Gene3D" id="3.30.420.10">
    <property type="entry name" value="Ribonuclease H-like superfamily/Ribonuclease H"/>
    <property type="match status" value="1"/>
</dbReference>
<evidence type="ECO:0000313" key="2">
    <source>
        <dbReference type="EMBL" id="KAF9762435.1"/>
    </source>
</evidence>
<dbReference type="Pfam" id="PF00665">
    <property type="entry name" value="rve"/>
    <property type="match status" value="1"/>
</dbReference>
<dbReference type="SUPFAM" id="SSF53098">
    <property type="entry name" value="Ribonuclease H-like"/>
    <property type="match status" value="1"/>
</dbReference>
<dbReference type="Proteomes" id="UP000740883">
    <property type="component" value="Unassembled WGS sequence"/>
</dbReference>
<dbReference type="InterPro" id="IPR050951">
    <property type="entry name" value="Retrovirus_Pol_polyprotein"/>
</dbReference>
<dbReference type="InterPro" id="IPR001584">
    <property type="entry name" value="Integrase_cat-core"/>
</dbReference>
<feature type="domain" description="Integrase catalytic" evidence="1">
    <location>
        <begin position="30"/>
        <end position="139"/>
    </location>
</feature>
<sequence length="139" mass="15742">MKNHITNVLRKCEICQIGNRKTKGGAEMVVSCRKGEKMAKNIMKNGDPKCHVWVGIDYFTRYLHGRVITDRSSNSIIGTLEEWFAKDGVPGKIVSDNAKEFGSLESRNWLCDNEFNHRKVCVISNGSNGRVERAIKTIR</sequence>
<dbReference type="PANTHER" id="PTHR37984">
    <property type="entry name" value="PROTEIN CBG26694"/>
    <property type="match status" value="1"/>
</dbReference>
<name>A0A9P6GXG3_9MICR</name>
<dbReference type="GO" id="GO:0015074">
    <property type="term" value="P:DNA integration"/>
    <property type="evidence" value="ECO:0007669"/>
    <property type="project" value="InterPro"/>
</dbReference>